<dbReference type="AlphaFoldDB" id="A0A066UNA0"/>
<proteinExistence type="predicted"/>
<dbReference type="Proteomes" id="UP000035860">
    <property type="component" value="Unassembled WGS sequence"/>
</dbReference>
<keyword evidence="3" id="KW-1185">Reference proteome</keyword>
<evidence type="ECO:0000256" key="1">
    <source>
        <dbReference type="SAM" id="Phobius"/>
    </source>
</evidence>
<feature type="transmembrane region" description="Helical" evidence="1">
    <location>
        <begin position="31"/>
        <end position="50"/>
    </location>
</feature>
<accession>A0A066UNA0</accession>
<dbReference type="EMBL" id="AOMT01000006">
    <property type="protein sequence ID" value="KDN25624.1"/>
    <property type="molecule type" value="Genomic_DNA"/>
</dbReference>
<keyword evidence="1" id="KW-0472">Membrane</keyword>
<keyword evidence="1" id="KW-0812">Transmembrane</keyword>
<keyword evidence="1" id="KW-1133">Transmembrane helix</keyword>
<organism evidence="2 3">
    <name type="scientific">Moraxella bovoculi 237</name>
    <dbReference type="NCBI Taxonomy" id="743974"/>
    <lineage>
        <taxon>Bacteria</taxon>
        <taxon>Pseudomonadati</taxon>
        <taxon>Pseudomonadota</taxon>
        <taxon>Gammaproteobacteria</taxon>
        <taxon>Moraxellales</taxon>
        <taxon>Moraxellaceae</taxon>
        <taxon>Moraxella</taxon>
    </lineage>
</organism>
<gene>
    <name evidence="2" type="ORF">MBO_02852</name>
</gene>
<comment type="caution">
    <text evidence="2">The sequence shown here is derived from an EMBL/GenBank/DDBJ whole genome shotgun (WGS) entry which is preliminary data.</text>
</comment>
<protein>
    <submittedName>
        <fullName evidence="2">Uncharacterized protein</fullName>
    </submittedName>
</protein>
<evidence type="ECO:0000313" key="2">
    <source>
        <dbReference type="EMBL" id="KDN25624.1"/>
    </source>
</evidence>
<name>A0A066UNA0_9GAMM</name>
<evidence type="ECO:0000313" key="3">
    <source>
        <dbReference type="Proteomes" id="UP000035860"/>
    </source>
</evidence>
<sequence length="80" mass="9212">MFFMLFAIKNRETTLLIISSTSSRSLKSNQIAINIIGTLIGMSALGWFRANYYQIISKNKYIAKDVMTCKNIQRLSLRIF</sequence>
<reference evidence="2 3" key="1">
    <citation type="journal article" date="2014" name="Genome Announc.">
        <title>Draft Genome Sequence of Moraxella bovoculi Strain 237T (ATCC BAA-1259T) Isolated from a Calf with Infectious Bovine Keratoconjunctivitis.</title>
        <authorList>
            <person name="Calcutt M.J."/>
            <person name="Foecking M.F."/>
            <person name="Martin N.T."/>
            <person name="Mhlanga-Mutangadura T."/>
            <person name="Reilly T.J."/>
        </authorList>
    </citation>
    <scope>NUCLEOTIDE SEQUENCE [LARGE SCALE GENOMIC DNA]</scope>
    <source>
        <strain evidence="2 3">237</strain>
    </source>
</reference>